<reference evidence="2" key="1">
    <citation type="journal article" date="2021" name="PeerJ">
        <title>Extensive microbial diversity within the chicken gut microbiome revealed by metagenomics and culture.</title>
        <authorList>
            <person name="Gilroy R."/>
            <person name="Ravi A."/>
            <person name="Getino M."/>
            <person name="Pursley I."/>
            <person name="Horton D.L."/>
            <person name="Alikhan N.F."/>
            <person name="Baker D."/>
            <person name="Gharbi K."/>
            <person name="Hall N."/>
            <person name="Watson M."/>
            <person name="Adriaenssens E.M."/>
            <person name="Foster-Nyarko E."/>
            <person name="Jarju S."/>
            <person name="Secka A."/>
            <person name="Antonio M."/>
            <person name="Oren A."/>
            <person name="Chaudhuri R.R."/>
            <person name="La Ragione R."/>
            <person name="Hildebrand F."/>
            <person name="Pallen M.J."/>
        </authorList>
    </citation>
    <scope>NUCLEOTIDE SEQUENCE</scope>
    <source>
        <strain evidence="2">CHK185-5351</strain>
    </source>
</reference>
<protein>
    <recommendedName>
        <fullName evidence="1">ATPase domain-containing protein</fullName>
    </recommendedName>
</protein>
<gene>
    <name evidence="2" type="ORF">H9705_01485</name>
</gene>
<organism evidence="2 3">
    <name type="scientific">Candidatus Fusicatenibacter intestinigallinarum</name>
    <dbReference type="NCBI Taxonomy" id="2838598"/>
    <lineage>
        <taxon>Bacteria</taxon>
        <taxon>Bacillati</taxon>
        <taxon>Bacillota</taxon>
        <taxon>Clostridia</taxon>
        <taxon>Lachnospirales</taxon>
        <taxon>Lachnospiraceae</taxon>
        <taxon>Fusicatenibacter</taxon>
    </lineage>
</organism>
<dbReference type="InterPro" id="IPR027417">
    <property type="entry name" value="P-loop_NTPase"/>
</dbReference>
<sequence>MAKPTIFFSALNTTGKENLEALSRSIMSFERPDMESAPEFRSYDAALDELTALSKEKRIVFVIDEYPYLAKAKPAISAMLQHVIDHKWTESRMYLILCGSSMSFMESQVLGQESPLYGRRTGQFKIEPLDYKETAVFHPNLSTEDNSLIYGITGGVPHYINKLGVDENLDYLNLNNIRKICFPMTCFCDIPFSRVATHMRYYGEYGIALDKNAVMKKYRVQPIHYINGNSPLVDDFREAFQISIQEKFNQETQVLSSYLCSTLMYMKPIWGLEPDQNGDRREYVYQDECEWRYIPSDHFPPELPLILRQSETTEKGKNTYSEVLKRHRECWLQFDWSELRYLIVPDEASAKHTISVIKTLENMEESEKELLISKIEISRRFSDNM</sequence>
<evidence type="ECO:0000259" key="1">
    <source>
        <dbReference type="Pfam" id="PF01637"/>
    </source>
</evidence>
<name>A0A9D2SM76_9FIRM</name>
<dbReference type="Pfam" id="PF10899">
    <property type="entry name" value="AbiGi"/>
    <property type="match status" value="1"/>
</dbReference>
<accession>A0A9D2SM76</accession>
<reference evidence="2" key="2">
    <citation type="submission" date="2021-04" db="EMBL/GenBank/DDBJ databases">
        <authorList>
            <person name="Gilroy R."/>
        </authorList>
    </citation>
    <scope>NUCLEOTIDE SEQUENCE</scope>
    <source>
        <strain evidence="2">CHK185-5351</strain>
    </source>
</reference>
<proteinExistence type="predicted"/>
<dbReference type="PANTHER" id="PTHR34704:SF1">
    <property type="entry name" value="ATPASE"/>
    <property type="match status" value="1"/>
</dbReference>
<dbReference type="SUPFAM" id="SSF52540">
    <property type="entry name" value="P-loop containing nucleoside triphosphate hydrolases"/>
    <property type="match status" value="1"/>
</dbReference>
<evidence type="ECO:0000313" key="2">
    <source>
        <dbReference type="EMBL" id="HJC14487.1"/>
    </source>
</evidence>
<dbReference type="AlphaFoldDB" id="A0A9D2SM76"/>
<dbReference type="Pfam" id="PF01637">
    <property type="entry name" value="ATPase_2"/>
    <property type="match status" value="1"/>
</dbReference>
<comment type="caution">
    <text evidence="2">The sequence shown here is derived from an EMBL/GenBank/DDBJ whole genome shotgun (WGS) entry which is preliminary data.</text>
</comment>
<dbReference type="EMBL" id="DWWU01000008">
    <property type="protein sequence ID" value="HJC14487.1"/>
    <property type="molecule type" value="Genomic_DNA"/>
</dbReference>
<feature type="domain" description="ATPase" evidence="1">
    <location>
        <begin position="41"/>
        <end position="163"/>
    </location>
</feature>
<dbReference type="InterPro" id="IPR021223">
    <property type="entry name" value="AbiGi"/>
</dbReference>
<dbReference type="Proteomes" id="UP000823849">
    <property type="component" value="Unassembled WGS sequence"/>
</dbReference>
<dbReference type="InterPro" id="IPR011579">
    <property type="entry name" value="ATPase_dom"/>
</dbReference>
<dbReference type="GO" id="GO:0005524">
    <property type="term" value="F:ATP binding"/>
    <property type="evidence" value="ECO:0007669"/>
    <property type="project" value="InterPro"/>
</dbReference>
<dbReference type="PANTHER" id="PTHR34704">
    <property type="entry name" value="ATPASE"/>
    <property type="match status" value="1"/>
</dbReference>
<evidence type="ECO:0000313" key="3">
    <source>
        <dbReference type="Proteomes" id="UP000823849"/>
    </source>
</evidence>
<dbReference type="Gene3D" id="3.40.50.300">
    <property type="entry name" value="P-loop containing nucleotide triphosphate hydrolases"/>
    <property type="match status" value="1"/>
</dbReference>